<evidence type="ECO:0000256" key="6">
    <source>
        <dbReference type="ARBA" id="ARBA00023212"/>
    </source>
</evidence>
<accession>A0A4Z2HNT2</accession>
<name>A0A4Z2HNT2_9TELE</name>
<proteinExistence type="inferred from homology"/>
<keyword evidence="5" id="KW-0175">Coiled coil</keyword>
<evidence type="ECO:0000313" key="10">
    <source>
        <dbReference type="Proteomes" id="UP000314294"/>
    </source>
</evidence>
<feature type="region of interest" description="Disordered" evidence="8">
    <location>
        <begin position="1"/>
        <end position="26"/>
    </location>
</feature>
<evidence type="ECO:0000256" key="5">
    <source>
        <dbReference type="ARBA" id="ARBA00023054"/>
    </source>
</evidence>
<dbReference type="AlphaFoldDB" id="A0A4Z2HNT2"/>
<dbReference type="InterPro" id="IPR026099">
    <property type="entry name" value="Odf2-rel"/>
</dbReference>
<dbReference type="Proteomes" id="UP000314294">
    <property type="component" value="Unassembled WGS sequence"/>
</dbReference>
<dbReference type="OrthoDB" id="9948429at2759"/>
<evidence type="ECO:0000256" key="1">
    <source>
        <dbReference type="ARBA" id="ARBA00004114"/>
    </source>
</evidence>
<dbReference type="GO" id="GO:1902018">
    <property type="term" value="P:negative regulation of cilium assembly"/>
    <property type="evidence" value="ECO:0007669"/>
    <property type="project" value="TreeGrafter"/>
</dbReference>
<organism evidence="9 10">
    <name type="scientific">Liparis tanakae</name>
    <name type="common">Tanaka's snailfish</name>
    <dbReference type="NCBI Taxonomy" id="230148"/>
    <lineage>
        <taxon>Eukaryota</taxon>
        <taxon>Metazoa</taxon>
        <taxon>Chordata</taxon>
        <taxon>Craniata</taxon>
        <taxon>Vertebrata</taxon>
        <taxon>Euteleostomi</taxon>
        <taxon>Actinopterygii</taxon>
        <taxon>Neopterygii</taxon>
        <taxon>Teleostei</taxon>
        <taxon>Neoteleostei</taxon>
        <taxon>Acanthomorphata</taxon>
        <taxon>Eupercaria</taxon>
        <taxon>Perciformes</taxon>
        <taxon>Cottioidei</taxon>
        <taxon>Cottales</taxon>
        <taxon>Liparidae</taxon>
        <taxon>Liparis</taxon>
    </lineage>
</organism>
<evidence type="ECO:0000256" key="8">
    <source>
        <dbReference type="SAM" id="MobiDB-lite"/>
    </source>
</evidence>
<reference evidence="9 10" key="1">
    <citation type="submission" date="2019-03" db="EMBL/GenBank/DDBJ databases">
        <title>First draft genome of Liparis tanakae, snailfish: a comprehensive survey of snailfish specific genes.</title>
        <authorList>
            <person name="Kim W."/>
            <person name="Song I."/>
            <person name="Jeong J.-H."/>
            <person name="Kim D."/>
            <person name="Kim S."/>
            <person name="Ryu S."/>
            <person name="Song J.Y."/>
            <person name="Lee S.K."/>
        </authorList>
    </citation>
    <scope>NUCLEOTIDE SEQUENCE [LARGE SCALE GENOMIC DNA]</scope>
    <source>
        <tissue evidence="9">Muscle</tissue>
    </source>
</reference>
<dbReference type="EMBL" id="SRLO01000203">
    <property type="protein sequence ID" value="TNN67489.1"/>
    <property type="molecule type" value="Genomic_DNA"/>
</dbReference>
<comment type="subcellular location">
    <subcellularLocation>
        <location evidence="2">Cell projection</location>
        <location evidence="2">Cilium</location>
    </subcellularLocation>
    <subcellularLocation>
        <location evidence="1">Cytoplasm</location>
        <location evidence="1">Cytoskeleton</location>
        <location evidence="1">Microtubule organizing center</location>
        <location evidence="1">Centrosome</location>
        <location evidence="1">Centriole</location>
    </subcellularLocation>
</comment>
<keyword evidence="7" id="KW-0966">Cell projection</keyword>
<keyword evidence="6" id="KW-0206">Cytoskeleton</keyword>
<evidence type="ECO:0000313" key="9">
    <source>
        <dbReference type="EMBL" id="TNN67489.1"/>
    </source>
</evidence>
<protein>
    <submittedName>
        <fullName evidence="9">Outer dense fiber protein 2</fullName>
    </submittedName>
</protein>
<evidence type="ECO:0000256" key="3">
    <source>
        <dbReference type="ARBA" id="ARBA00009316"/>
    </source>
</evidence>
<sequence>MESQTSLLRSSAEMRESMHGANLQLSEKVSSLQRRGVLSEIEALQQENLEQVRRLAGQEEGLSYSNRQLDQRSAECQALSRQLEAALSDVKQQLNMVKDKAASREEALQTKILELSVEKSRRDAELRLLQRSKLSAEKQFGVRLKDLQLSLDQSESSKQSIQNYVDFLKNSYTTMFDEELQTPEKCNHKVHFKSSPLHRQCVDITMKSGVLPVLPEQLRSHLHDRITITILLDISPRRHRKRTAAVRVR</sequence>
<evidence type="ECO:0000256" key="2">
    <source>
        <dbReference type="ARBA" id="ARBA00004138"/>
    </source>
</evidence>
<evidence type="ECO:0000256" key="4">
    <source>
        <dbReference type="ARBA" id="ARBA00022490"/>
    </source>
</evidence>
<comment type="caution">
    <text evidence="9">The sequence shown here is derived from an EMBL/GenBank/DDBJ whole genome shotgun (WGS) entry which is preliminary data.</text>
</comment>
<comment type="similarity">
    <text evidence="3">Belongs to the ODF2 family.</text>
</comment>
<evidence type="ECO:0000256" key="7">
    <source>
        <dbReference type="ARBA" id="ARBA00023273"/>
    </source>
</evidence>
<keyword evidence="4" id="KW-0963">Cytoplasm</keyword>
<dbReference type="PANTHER" id="PTHR23162">
    <property type="entry name" value="OUTER DENSE FIBER OF SPERM TAILS 2"/>
    <property type="match status" value="1"/>
</dbReference>
<keyword evidence="10" id="KW-1185">Reference proteome</keyword>
<dbReference type="PANTHER" id="PTHR23162:SF7">
    <property type="entry name" value="PROTEIN BCAP"/>
    <property type="match status" value="1"/>
</dbReference>
<gene>
    <name evidence="9" type="primary">ODF2_2</name>
    <name evidence="9" type="ORF">EYF80_022295</name>
</gene>
<dbReference type="GO" id="GO:0005814">
    <property type="term" value="C:centriole"/>
    <property type="evidence" value="ECO:0007669"/>
    <property type="project" value="UniProtKB-SubCell"/>
</dbReference>
<dbReference type="GO" id="GO:0005813">
    <property type="term" value="C:centrosome"/>
    <property type="evidence" value="ECO:0007669"/>
    <property type="project" value="TreeGrafter"/>
</dbReference>
<dbReference type="GO" id="GO:0036064">
    <property type="term" value="C:ciliary basal body"/>
    <property type="evidence" value="ECO:0007669"/>
    <property type="project" value="TreeGrafter"/>
</dbReference>